<reference evidence="1" key="2">
    <citation type="journal article" date="2015" name="Data Brief">
        <title>Shoot transcriptome of the giant reed, Arundo donax.</title>
        <authorList>
            <person name="Barrero R.A."/>
            <person name="Guerrero F.D."/>
            <person name="Moolhuijzen P."/>
            <person name="Goolsby J.A."/>
            <person name="Tidwell J."/>
            <person name="Bellgard S.E."/>
            <person name="Bellgard M.I."/>
        </authorList>
    </citation>
    <scope>NUCLEOTIDE SEQUENCE</scope>
    <source>
        <tissue evidence="1">Shoot tissue taken approximately 20 cm above the soil surface</tissue>
    </source>
</reference>
<proteinExistence type="predicted"/>
<protein>
    <submittedName>
        <fullName evidence="1">Uncharacterized protein</fullName>
    </submittedName>
</protein>
<evidence type="ECO:0000313" key="1">
    <source>
        <dbReference type="EMBL" id="JAE15255.1"/>
    </source>
</evidence>
<name>A0A0A9FQZ1_ARUDO</name>
<organism evidence="1">
    <name type="scientific">Arundo donax</name>
    <name type="common">Giant reed</name>
    <name type="synonym">Donax arundinaceus</name>
    <dbReference type="NCBI Taxonomy" id="35708"/>
    <lineage>
        <taxon>Eukaryota</taxon>
        <taxon>Viridiplantae</taxon>
        <taxon>Streptophyta</taxon>
        <taxon>Embryophyta</taxon>
        <taxon>Tracheophyta</taxon>
        <taxon>Spermatophyta</taxon>
        <taxon>Magnoliopsida</taxon>
        <taxon>Liliopsida</taxon>
        <taxon>Poales</taxon>
        <taxon>Poaceae</taxon>
        <taxon>PACMAD clade</taxon>
        <taxon>Arundinoideae</taxon>
        <taxon>Arundineae</taxon>
        <taxon>Arundo</taxon>
    </lineage>
</organism>
<dbReference type="EMBL" id="GBRH01182641">
    <property type="protein sequence ID" value="JAE15255.1"/>
    <property type="molecule type" value="Transcribed_RNA"/>
</dbReference>
<reference evidence="1" key="1">
    <citation type="submission" date="2014-09" db="EMBL/GenBank/DDBJ databases">
        <authorList>
            <person name="Magalhaes I.L.F."/>
            <person name="Oliveira U."/>
            <person name="Santos F.R."/>
            <person name="Vidigal T.H.D.A."/>
            <person name="Brescovit A.D."/>
            <person name="Santos A.J."/>
        </authorList>
    </citation>
    <scope>NUCLEOTIDE SEQUENCE</scope>
    <source>
        <tissue evidence="1">Shoot tissue taken approximately 20 cm above the soil surface</tissue>
    </source>
</reference>
<accession>A0A0A9FQZ1</accession>
<sequence length="10" mass="1061">MAPPTDAEVM</sequence>